<sequence>MDGVRTTTRRTHQQEQIDVAALFEAAARYQDKDCAPTSAAPKITPLFSDRRNDGFYGYEALPRRA</sequence>
<dbReference type="EMBL" id="AEPZ01000005">
    <property type="protein sequence ID" value="EFU82214.1"/>
    <property type="molecule type" value="Genomic_DNA"/>
</dbReference>
<evidence type="ECO:0000313" key="2">
    <source>
        <dbReference type="Proteomes" id="UP000003343"/>
    </source>
</evidence>
<proteinExistence type="predicted"/>
<gene>
    <name evidence="1" type="ORF">HMPREF0576_0583</name>
</gene>
<protein>
    <submittedName>
        <fullName evidence="1">Uncharacterized protein</fullName>
    </submittedName>
</protein>
<evidence type="ECO:0000313" key="1">
    <source>
        <dbReference type="EMBL" id="EFU82214.1"/>
    </source>
</evidence>
<comment type="caution">
    <text evidence="1">The sequence shown here is derived from an EMBL/GenBank/DDBJ whole genome shotgun (WGS) entry which is preliminary data.</text>
</comment>
<dbReference type="HOGENOM" id="CLU_2650481_0_0_11"/>
<accession>E6M2M8</accession>
<dbReference type="Proteomes" id="UP000003343">
    <property type="component" value="Unassembled WGS sequence"/>
</dbReference>
<name>E6M2M8_9ACTO</name>
<dbReference type="AlphaFoldDB" id="E6M2M8"/>
<organism evidence="1 2">
    <name type="scientific">Mobiluncus holmesii ATCC 35242</name>
    <dbReference type="NCBI Taxonomy" id="887899"/>
    <lineage>
        <taxon>Bacteria</taxon>
        <taxon>Bacillati</taxon>
        <taxon>Actinomycetota</taxon>
        <taxon>Actinomycetes</taxon>
        <taxon>Actinomycetales</taxon>
        <taxon>Actinomycetaceae</taxon>
        <taxon>Mobiluncus</taxon>
    </lineage>
</organism>
<reference evidence="1 2" key="1">
    <citation type="submission" date="2010-12" db="EMBL/GenBank/DDBJ databases">
        <authorList>
            <person name="Muzny D."/>
            <person name="Qin X."/>
            <person name="Deng J."/>
            <person name="Jiang H."/>
            <person name="Liu Y."/>
            <person name="Qu J."/>
            <person name="Song X.-Z."/>
            <person name="Zhang L."/>
            <person name="Thornton R."/>
            <person name="Coyle M."/>
            <person name="Francisco L."/>
            <person name="Jackson L."/>
            <person name="Javaid M."/>
            <person name="Korchina V."/>
            <person name="Kovar C."/>
            <person name="Mata R."/>
            <person name="Mathew T."/>
            <person name="Ngo R."/>
            <person name="Nguyen L."/>
            <person name="Nguyen N."/>
            <person name="Okwuonu G."/>
            <person name="Ongeri F."/>
            <person name="Pham C."/>
            <person name="Simmons D."/>
            <person name="Wilczek-Boney K."/>
            <person name="Hale W."/>
            <person name="Jakkamsetti A."/>
            <person name="Pham P."/>
            <person name="Ruth R."/>
            <person name="San Lucas F."/>
            <person name="Warren J."/>
            <person name="Zhang J."/>
            <person name="Zhao Z."/>
            <person name="Zhou C."/>
            <person name="Zhu D."/>
            <person name="Lee S."/>
            <person name="Bess C."/>
            <person name="Blankenburg K."/>
            <person name="Forbes L."/>
            <person name="Fu Q."/>
            <person name="Gubbala S."/>
            <person name="Hirani K."/>
            <person name="Jayaseelan J.C."/>
            <person name="Lara F."/>
            <person name="Munidasa M."/>
            <person name="Palculict T."/>
            <person name="Patil S."/>
            <person name="Pu L.-L."/>
            <person name="Saada N."/>
            <person name="Tang L."/>
            <person name="Weissenberger G."/>
            <person name="Zhu Y."/>
            <person name="Hemphill L."/>
            <person name="Shang Y."/>
            <person name="Youmans B."/>
            <person name="Ayvaz T."/>
            <person name="Ross M."/>
            <person name="Santibanez J."/>
            <person name="Aqrawi P."/>
            <person name="Gross S."/>
            <person name="Joshi V."/>
            <person name="Fowler G."/>
            <person name="Nazareth L."/>
            <person name="Reid J."/>
            <person name="Worley K."/>
            <person name="Petrosino J."/>
            <person name="Highlander S."/>
            <person name="Gibbs R."/>
        </authorList>
    </citation>
    <scope>NUCLEOTIDE SEQUENCE [LARGE SCALE GENOMIC DNA]</scope>
    <source>
        <strain evidence="1 2">ATCC 35242</strain>
    </source>
</reference>
<keyword evidence="2" id="KW-1185">Reference proteome</keyword>